<name>A0A840CKN5_9BACT</name>
<evidence type="ECO:0000313" key="2">
    <source>
        <dbReference type="EMBL" id="MBB4035209.1"/>
    </source>
</evidence>
<proteinExistence type="predicted"/>
<sequence>MDKYIYDCIIIGAGISGISFAHYLTSIDQNILILEKDGRAGGQIHSLSSNQDEQYWRELGSHTCYNSYTSFLSILKDIKAEDKVQLLNKVSYVLYDNKIKSISSGISILSCILSIPKILFANKDKSSKTVKEYFCPIFGSKNYNKLFTNAFRAVICQPADDYPAEIFLKHRKDRYKEFPRKYSLKNGLSSFIKTVIEKNKLNVKTNSEVISISIEKQDSLYIIETKNGEIYQTKNIALACNPQTDSKLLINIESDLSNLLGSIPSFSSESLNVIILKEKLKIKPVAGIISLSDEFMSAVSRDTVDDDRYRSFTFHFEKGKKTDDEKSELICKVLEINRQDIVEQSITEHLLPSVRMQHLHIDKQISDARQNNSIYILGNYFYGLSIEDCINRSKDEFEQYKAHNQNNI</sequence>
<dbReference type="InterPro" id="IPR050464">
    <property type="entry name" value="Zeta_carotene_desat/Oxidored"/>
</dbReference>
<comment type="caution">
    <text evidence="2">The sequence shown here is derived from an EMBL/GenBank/DDBJ whole genome shotgun (WGS) entry which is preliminary data.</text>
</comment>
<dbReference type="EMBL" id="JACIEP010000003">
    <property type="protein sequence ID" value="MBB4035209.1"/>
    <property type="molecule type" value="Genomic_DNA"/>
</dbReference>
<dbReference type="SUPFAM" id="SSF51905">
    <property type="entry name" value="FAD/NAD(P)-binding domain"/>
    <property type="match status" value="1"/>
</dbReference>
<accession>A0A840CKN5</accession>
<dbReference type="PANTHER" id="PTHR42923">
    <property type="entry name" value="PROTOPORPHYRINOGEN OXIDASE"/>
    <property type="match status" value="1"/>
</dbReference>
<dbReference type="Gene3D" id="3.50.50.60">
    <property type="entry name" value="FAD/NAD(P)-binding domain"/>
    <property type="match status" value="2"/>
</dbReference>
<dbReference type="GO" id="GO:0016491">
    <property type="term" value="F:oxidoreductase activity"/>
    <property type="evidence" value="ECO:0007669"/>
    <property type="project" value="InterPro"/>
</dbReference>
<organism evidence="2 3">
    <name type="scientific">Dysgonomonas hofstadii</name>
    <dbReference type="NCBI Taxonomy" id="637886"/>
    <lineage>
        <taxon>Bacteria</taxon>
        <taxon>Pseudomonadati</taxon>
        <taxon>Bacteroidota</taxon>
        <taxon>Bacteroidia</taxon>
        <taxon>Bacteroidales</taxon>
        <taxon>Dysgonomonadaceae</taxon>
        <taxon>Dysgonomonas</taxon>
    </lineage>
</organism>
<evidence type="ECO:0000259" key="1">
    <source>
        <dbReference type="Pfam" id="PF01593"/>
    </source>
</evidence>
<dbReference type="AlphaFoldDB" id="A0A840CKN5"/>
<dbReference type="InterPro" id="IPR002937">
    <property type="entry name" value="Amino_oxidase"/>
</dbReference>
<dbReference type="PANTHER" id="PTHR42923:SF3">
    <property type="entry name" value="PROTOPORPHYRINOGEN OXIDASE"/>
    <property type="match status" value="1"/>
</dbReference>
<reference evidence="2 3" key="1">
    <citation type="submission" date="2020-08" db="EMBL/GenBank/DDBJ databases">
        <title>Genomic Encyclopedia of Type Strains, Phase IV (KMG-IV): sequencing the most valuable type-strain genomes for metagenomic binning, comparative biology and taxonomic classification.</title>
        <authorList>
            <person name="Goeker M."/>
        </authorList>
    </citation>
    <scope>NUCLEOTIDE SEQUENCE [LARGE SCALE GENOMIC DNA]</scope>
    <source>
        <strain evidence="2 3">DSM 104969</strain>
    </source>
</reference>
<feature type="domain" description="Amine oxidase" evidence="1">
    <location>
        <begin position="15"/>
        <end position="277"/>
    </location>
</feature>
<gene>
    <name evidence="2" type="ORF">GGR21_001098</name>
</gene>
<keyword evidence="3" id="KW-1185">Reference proteome</keyword>
<dbReference type="RefSeq" id="WP_183306149.1">
    <property type="nucleotide sequence ID" value="NZ_JACIEP010000003.1"/>
</dbReference>
<dbReference type="Proteomes" id="UP000555103">
    <property type="component" value="Unassembled WGS sequence"/>
</dbReference>
<dbReference type="InterPro" id="IPR036188">
    <property type="entry name" value="FAD/NAD-bd_sf"/>
</dbReference>
<dbReference type="Pfam" id="PF01593">
    <property type="entry name" value="Amino_oxidase"/>
    <property type="match status" value="1"/>
</dbReference>
<protein>
    <submittedName>
        <fullName evidence="2">Protoporphyrinogen oxidase</fullName>
    </submittedName>
</protein>
<evidence type="ECO:0000313" key="3">
    <source>
        <dbReference type="Proteomes" id="UP000555103"/>
    </source>
</evidence>